<dbReference type="Pfam" id="PF02840">
    <property type="entry name" value="Prp18"/>
    <property type="match status" value="1"/>
</dbReference>
<dbReference type="PANTHER" id="PTHR13007:SF19">
    <property type="entry name" value="PRE-MRNA-SPLICING FACTOR 18"/>
    <property type="match status" value="1"/>
</dbReference>
<accession>A0A7J6N3W5</accession>
<dbReference type="InterPro" id="IPR039979">
    <property type="entry name" value="PRPF18"/>
</dbReference>
<keyword evidence="11" id="KW-1185">Reference proteome</keyword>
<reference evidence="10 11" key="1">
    <citation type="submission" date="2020-04" db="EMBL/GenBank/DDBJ databases">
        <title>Perkinsus chesapeaki whole genome sequence.</title>
        <authorList>
            <person name="Bogema D.R."/>
        </authorList>
    </citation>
    <scope>NUCLEOTIDE SEQUENCE [LARGE SCALE GENOMIC DNA]</scope>
    <source>
        <strain evidence="10">ATCC PRA-425</strain>
    </source>
</reference>
<dbReference type="SUPFAM" id="SSF47938">
    <property type="entry name" value="Functional domain of the splicing factor Prp18"/>
    <property type="match status" value="1"/>
</dbReference>
<comment type="subcellular location">
    <subcellularLocation>
        <location evidence="1">Nucleus</location>
    </subcellularLocation>
</comment>
<dbReference type="InterPro" id="IPR004098">
    <property type="entry name" value="Prp18"/>
</dbReference>
<comment type="caution">
    <text evidence="10">The sequence shown here is derived from an EMBL/GenBank/DDBJ whole genome shotgun (WGS) entry which is preliminary data.</text>
</comment>
<dbReference type="GO" id="GO:0000350">
    <property type="term" value="P:generation of catalytic spliceosome for second transesterification step"/>
    <property type="evidence" value="ECO:0007669"/>
    <property type="project" value="TreeGrafter"/>
</dbReference>
<evidence type="ECO:0000256" key="3">
    <source>
        <dbReference type="ARBA" id="ARBA00018242"/>
    </source>
</evidence>
<feature type="region of interest" description="Disordered" evidence="8">
    <location>
        <begin position="52"/>
        <end position="77"/>
    </location>
</feature>
<evidence type="ECO:0000313" key="11">
    <source>
        <dbReference type="Proteomes" id="UP000591131"/>
    </source>
</evidence>
<keyword evidence="4" id="KW-0507">mRNA processing</keyword>
<evidence type="ECO:0000256" key="7">
    <source>
        <dbReference type="ARBA" id="ARBA00023242"/>
    </source>
</evidence>
<proteinExistence type="inferred from homology"/>
<feature type="compositionally biased region" description="Basic residues" evidence="8">
    <location>
        <begin position="52"/>
        <end position="63"/>
    </location>
</feature>
<keyword evidence="7" id="KW-0539">Nucleus</keyword>
<dbReference type="AlphaFoldDB" id="A0A7J6N3W5"/>
<dbReference type="GO" id="GO:0005682">
    <property type="term" value="C:U5 snRNP"/>
    <property type="evidence" value="ECO:0007669"/>
    <property type="project" value="TreeGrafter"/>
</dbReference>
<dbReference type="PANTHER" id="PTHR13007">
    <property type="entry name" value="PRE-MRNA SPLICING FACTOR-RELATED"/>
    <property type="match status" value="1"/>
</dbReference>
<gene>
    <name evidence="10" type="ORF">FOL47_000073</name>
</gene>
<feature type="domain" description="Prp18" evidence="9">
    <location>
        <begin position="139"/>
        <end position="267"/>
    </location>
</feature>
<protein>
    <recommendedName>
        <fullName evidence="3">Pre-mRNA-splicing factor 18</fullName>
    </recommendedName>
</protein>
<evidence type="ECO:0000256" key="4">
    <source>
        <dbReference type="ARBA" id="ARBA00022664"/>
    </source>
</evidence>
<dbReference type="Proteomes" id="UP000591131">
    <property type="component" value="Unassembled WGS sequence"/>
</dbReference>
<evidence type="ECO:0000259" key="9">
    <source>
        <dbReference type="Pfam" id="PF02840"/>
    </source>
</evidence>
<sequence length="712" mass="79475">MVRSSSQSSGPVRAESGEVMAAKRLEEVQSAMAKADPAAFYTYDTFDPTTVKRRPINKARPAHRGGSLEGEEDPVAAHKRQKMENEAFESRAEEEYVTVGEVEGLGRGREKFNSDEEFIKSSILYLIGVWKHKSEEEKWKGSIIGKTKTYLDTVDRMRPLVTFLEHDEQTAAAAAHGDEHKVPETVVKVLTGVFEEIEKREYVEANKLYLDMTVGNQLWPMGGINLGVVQQVCRRVEEKSHLLDNIEVKRYVQGVKRLITVAMTMWPNDDPSKNFQPGDGGGHGRRECSLACKGGHQASLEGGEPSAAGGRGDLLRAEIYEGIMEQMRANTGRWSPDRLCTMLFQVSQVAPGSKLLRDMTAAAEEDITSALESSHLRAPRGGAKELSQLAMVIRRIPTSTESREFEARLWSLMATHIAGLGSYMELKELAFVGIAIQDCPEASRTQEVVEATKWVAVELSQRLMPSRSRDSSDIVNIKAMILSIGVIGRLIDHLDDQKQFIHLLPSLAVELSCRIATVESLIGLGRALAEYPRAGAALSAQMIVIKSLHGMAIPQVLSLPITVADSVDLVTQLMKKYKGRIKEEHQEELRSLLERIGREVLMPVHEQQPFNLHQVLVICRGYRALDYRLPALFKFIKAAVRVELTSNKLALAEVMEHCIVLGFKQPTNFFIPIVEAVSSEPKYSRTGKKLRDMLAKLQKESEKKRFTFQEIT</sequence>
<dbReference type="EMBL" id="JAAPAO010000001">
    <property type="protein sequence ID" value="KAF4678344.1"/>
    <property type="molecule type" value="Genomic_DNA"/>
</dbReference>
<evidence type="ECO:0000256" key="8">
    <source>
        <dbReference type="SAM" id="MobiDB-lite"/>
    </source>
</evidence>
<evidence type="ECO:0000313" key="10">
    <source>
        <dbReference type="EMBL" id="KAF4678344.1"/>
    </source>
</evidence>
<organism evidence="10 11">
    <name type="scientific">Perkinsus chesapeaki</name>
    <name type="common">Clam parasite</name>
    <name type="synonym">Perkinsus andrewsi</name>
    <dbReference type="NCBI Taxonomy" id="330153"/>
    <lineage>
        <taxon>Eukaryota</taxon>
        <taxon>Sar</taxon>
        <taxon>Alveolata</taxon>
        <taxon>Perkinsozoa</taxon>
        <taxon>Perkinsea</taxon>
        <taxon>Perkinsida</taxon>
        <taxon>Perkinsidae</taxon>
        <taxon>Perkinsus</taxon>
    </lineage>
</organism>
<dbReference type="GO" id="GO:0071021">
    <property type="term" value="C:U2-type post-spliceosomal complex"/>
    <property type="evidence" value="ECO:0007669"/>
    <property type="project" value="TreeGrafter"/>
</dbReference>
<dbReference type="OrthoDB" id="10250354at2759"/>
<keyword evidence="6" id="KW-0508">mRNA splicing</keyword>
<name>A0A7J6N3W5_PERCH</name>
<evidence type="ECO:0000256" key="5">
    <source>
        <dbReference type="ARBA" id="ARBA00022728"/>
    </source>
</evidence>
<evidence type="ECO:0000256" key="2">
    <source>
        <dbReference type="ARBA" id="ARBA00008137"/>
    </source>
</evidence>
<evidence type="ECO:0000256" key="1">
    <source>
        <dbReference type="ARBA" id="ARBA00004123"/>
    </source>
</evidence>
<evidence type="ECO:0000256" key="6">
    <source>
        <dbReference type="ARBA" id="ARBA00023187"/>
    </source>
</evidence>
<keyword evidence="5" id="KW-0747">Spliceosome</keyword>
<comment type="similarity">
    <text evidence="2">Belongs to the PRP18 family.</text>
</comment>
<dbReference type="GO" id="GO:0046540">
    <property type="term" value="C:U4/U6 x U5 tri-snRNP complex"/>
    <property type="evidence" value="ECO:0007669"/>
    <property type="project" value="TreeGrafter"/>
</dbReference>
<dbReference type="Gene3D" id="1.20.940.10">
    <property type="entry name" value="Functional domain of the splicing factor Prp18"/>
    <property type="match status" value="1"/>
</dbReference>